<dbReference type="Gene3D" id="3.30.497.10">
    <property type="entry name" value="Antithrombin, subunit I, domain 2"/>
    <property type="match status" value="1"/>
</dbReference>
<sequence>MSSSRGPAPVPARRPAPATDRLPSPPRRRSVHAPPRRSVLAAAAALPLAGAGLSGCGALEGIVGDDMEPDLVAELPRRKPGETDGLGRRVVPFTAHLLAGIDREPVNAVCSPLSAQTVLTMAALGAAGDTLAQMEEVLGGTVDELATTANTLSAVLAAVGDAAREEDDPEGPEPAVASLASSTWLQESMTVEQGFLDGLAEWFGSGVFQIDFLDEAAREKGRERINDWVAEQTNDLIEDLVPEQALSDRTRAVLVNALHLKAAWPSPLERRGGTFTTDEGEELSVELLHGSSSAWFEDSVCRATALEAAGGELALALVQPAGSIGETMDAWAEVAGTPAAGLGGLLDGLEDSSEQVDLAVPPFDIAWDSSLVAVLQGLGMTDVFSEAADLSGITAEEDLVITEILQKAVITVDEEGMEAAAATAAIAGTTAAPAEPKELVLDRPFLFVAYERTTRAPLVAGWVGDPRQKR</sequence>
<dbReference type="PANTHER" id="PTHR11461">
    <property type="entry name" value="SERINE PROTEASE INHIBITOR, SERPIN"/>
    <property type="match status" value="1"/>
</dbReference>
<dbReference type="Proteomes" id="UP000775129">
    <property type="component" value="Unassembled WGS sequence"/>
</dbReference>
<evidence type="ECO:0000313" key="5">
    <source>
        <dbReference type="Proteomes" id="UP000775129"/>
    </source>
</evidence>
<reference evidence="4" key="2">
    <citation type="submission" date="2021-09" db="EMBL/GenBank/DDBJ databases">
        <authorList>
            <person name="Gilroy R."/>
        </authorList>
    </citation>
    <scope>NUCLEOTIDE SEQUENCE</scope>
    <source>
        <strain evidence="4">1647</strain>
    </source>
</reference>
<dbReference type="InterPro" id="IPR036186">
    <property type="entry name" value="Serpin_sf"/>
</dbReference>
<dbReference type="EMBL" id="DYWO01000217">
    <property type="protein sequence ID" value="HJF49602.1"/>
    <property type="molecule type" value="Genomic_DNA"/>
</dbReference>
<dbReference type="Pfam" id="PF00079">
    <property type="entry name" value="Serpin"/>
    <property type="match status" value="1"/>
</dbReference>
<protein>
    <submittedName>
        <fullName evidence="4">Serpin family protein</fullName>
    </submittedName>
</protein>
<feature type="compositionally biased region" description="Basic residues" evidence="2">
    <location>
        <begin position="26"/>
        <end position="35"/>
    </location>
</feature>
<feature type="region of interest" description="Disordered" evidence="2">
    <location>
        <begin position="1"/>
        <end position="36"/>
    </location>
</feature>
<name>A0A921GNG5_9MICO</name>
<accession>A0A921GNG5</accession>
<feature type="domain" description="Serpin" evidence="3">
    <location>
        <begin position="91"/>
        <end position="466"/>
    </location>
</feature>
<dbReference type="InterPro" id="IPR042178">
    <property type="entry name" value="Serpin_sf_1"/>
</dbReference>
<proteinExistence type="inferred from homology"/>
<comment type="similarity">
    <text evidence="1">Belongs to the serpin family.</text>
</comment>
<dbReference type="GO" id="GO:0005615">
    <property type="term" value="C:extracellular space"/>
    <property type="evidence" value="ECO:0007669"/>
    <property type="project" value="InterPro"/>
</dbReference>
<dbReference type="SMART" id="SM00093">
    <property type="entry name" value="SERPIN"/>
    <property type="match status" value="1"/>
</dbReference>
<organism evidence="4 5">
    <name type="scientific">Brachybacterium paraconglomeratum</name>
    <dbReference type="NCBI Taxonomy" id="173362"/>
    <lineage>
        <taxon>Bacteria</taxon>
        <taxon>Bacillati</taxon>
        <taxon>Actinomycetota</taxon>
        <taxon>Actinomycetes</taxon>
        <taxon>Micrococcales</taxon>
        <taxon>Dermabacteraceae</taxon>
        <taxon>Brachybacterium</taxon>
    </lineage>
</organism>
<gene>
    <name evidence="4" type="ORF">K8W24_07355</name>
</gene>
<evidence type="ECO:0000256" key="1">
    <source>
        <dbReference type="RuleBase" id="RU000411"/>
    </source>
</evidence>
<dbReference type="InterPro" id="IPR042185">
    <property type="entry name" value="Serpin_sf_2"/>
</dbReference>
<evidence type="ECO:0000313" key="4">
    <source>
        <dbReference type="EMBL" id="HJF49602.1"/>
    </source>
</evidence>
<dbReference type="InterPro" id="IPR023796">
    <property type="entry name" value="Serpin_dom"/>
</dbReference>
<comment type="caution">
    <text evidence="4">The sequence shown here is derived from an EMBL/GenBank/DDBJ whole genome shotgun (WGS) entry which is preliminary data.</text>
</comment>
<dbReference type="PROSITE" id="PS00284">
    <property type="entry name" value="SERPIN"/>
    <property type="match status" value="1"/>
</dbReference>
<evidence type="ECO:0000259" key="3">
    <source>
        <dbReference type="SMART" id="SM00093"/>
    </source>
</evidence>
<dbReference type="InterPro" id="IPR023795">
    <property type="entry name" value="Serpin_CS"/>
</dbReference>
<dbReference type="Gene3D" id="2.30.39.10">
    <property type="entry name" value="Alpha-1-antitrypsin, domain 1"/>
    <property type="match status" value="1"/>
</dbReference>
<evidence type="ECO:0000256" key="2">
    <source>
        <dbReference type="SAM" id="MobiDB-lite"/>
    </source>
</evidence>
<dbReference type="SUPFAM" id="SSF56574">
    <property type="entry name" value="Serpins"/>
    <property type="match status" value="1"/>
</dbReference>
<dbReference type="GO" id="GO:0004867">
    <property type="term" value="F:serine-type endopeptidase inhibitor activity"/>
    <property type="evidence" value="ECO:0007669"/>
    <property type="project" value="InterPro"/>
</dbReference>
<dbReference type="PANTHER" id="PTHR11461:SF211">
    <property type="entry name" value="GH10112P-RELATED"/>
    <property type="match status" value="1"/>
</dbReference>
<dbReference type="AlphaFoldDB" id="A0A921GNG5"/>
<dbReference type="InterPro" id="IPR000215">
    <property type="entry name" value="Serpin_fam"/>
</dbReference>
<reference evidence="4" key="1">
    <citation type="journal article" date="2021" name="PeerJ">
        <title>Extensive microbial diversity within the chicken gut microbiome revealed by metagenomics and culture.</title>
        <authorList>
            <person name="Gilroy R."/>
            <person name="Ravi A."/>
            <person name="Getino M."/>
            <person name="Pursley I."/>
            <person name="Horton D.L."/>
            <person name="Alikhan N.F."/>
            <person name="Baker D."/>
            <person name="Gharbi K."/>
            <person name="Hall N."/>
            <person name="Watson M."/>
            <person name="Adriaenssens E.M."/>
            <person name="Foster-Nyarko E."/>
            <person name="Jarju S."/>
            <person name="Secka A."/>
            <person name="Antonio M."/>
            <person name="Oren A."/>
            <person name="Chaudhuri R.R."/>
            <person name="La Ragione R."/>
            <person name="Hildebrand F."/>
            <person name="Pallen M.J."/>
        </authorList>
    </citation>
    <scope>NUCLEOTIDE SEQUENCE</scope>
    <source>
        <strain evidence="4">1647</strain>
    </source>
</reference>